<dbReference type="Pfam" id="PF01546">
    <property type="entry name" value="Peptidase_M20"/>
    <property type="match status" value="1"/>
</dbReference>
<evidence type="ECO:0000313" key="11">
    <source>
        <dbReference type="Proteomes" id="UP000183508"/>
    </source>
</evidence>
<dbReference type="GO" id="GO:0006508">
    <property type="term" value="P:proteolysis"/>
    <property type="evidence" value="ECO:0007669"/>
    <property type="project" value="UniProtKB-KW"/>
</dbReference>
<dbReference type="Pfam" id="PF07687">
    <property type="entry name" value="M20_dimer"/>
    <property type="match status" value="1"/>
</dbReference>
<dbReference type="PROSITE" id="PS00759">
    <property type="entry name" value="ARGE_DAPE_CPG2_2"/>
    <property type="match status" value="1"/>
</dbReference>
<evidence type="ECO:0000259" key="9">
    <source>
        <dbReference type="Pfam" id="PF07687"/>
    </source>
</evidence>
<dbReference type="NCBIfam" id="TIGR01887">
    <property type="entry name" value="dipeptidaselike"/>
    <property type="match status" value="1"/>
</dbReference>
<comment type="similarity">
    <text evidence="2">Belongs to the peptidase M20A family.</text>
</comment>
<dbReference type="InterPro" id="IPR011650">
    <property type="entry name" value="Peptidase_M20_dimer"/>
</dbReference>
<dbReference type="GO" id="GO:0008777">
    <property type="term" value="F:acetylornithine deacetylase activity"/>
    <property type="evidence" value="ECO:0007669"/>
    <property type="project" value="TreeGrafter"/>
</dbReference>
<dbReference type="Gene3D" id="3.30.70.360">
    <property type="match status" value="2"/>
</dbReference>
<evidence type="ECO:0000256" key="8">
    <source>
        <dbReference type="ARBA" id="ARBA00023049"/>
    </source>
</evidence>
<gene>
    <name evidence="10" type="ORF">SAMN05421543_1274</name>
</gene>
<dbReference type="PANTHER" id="PTHR43808:SF31">
    <property type="entry name" value="N-ACETYL-L-CITRULLINE DEACETYLASE"/>
    <property type="match status" value="1"/>
</dbReference>
<comment type="cofactor">
    <cofactor evidence="1">
        <name>Zn(2+)</name>
        <dbReference type="ChEBI" id="CHEBI:29105"/>
    </cofactor>
</comment>
<dbReference type="GO" id="GO:0006526">
    <property type="term" value="P:L-arginine biosynthetic process"/>
    <property type="evidence" value="ECO:0007669"/>
    <property type="project" value="TreeGrafter"/>
</dbReference>
<dbReference type="eggNOG" id="COG0624">
    <property type="taxonomic scope" value="Bacteria"/>
</dbReference>
<evidence type="ECO:0000256" key="6">
    <source>
        <dbReference type="ARBA" id="ARBA00022833"/>
    </source>
</evidence>
<accession>A0A1I7L736</accession>
<dbReference type="GO" id="GO:0008237">
    <property type="term" value="F:metallopeptidase activity"/>
    <property type="evidence" value="ECO:0007669"/>
    <property type="project" value="UniProtKB-KW"/>
</dbReference>
<keyword evidence="3" id="KW-0645">Protease</keyword>
<evidence type="ECO:0000256" key="3">
    <source>
        <dbReference type="ARBA" id="ARBA00022670"/>
    </source>
</evidence>
<dbReference type="SUPFAM" id="SSF55031">
    <property type="entry name" value="Bacterial exopeptidase dimerisation domain"/>
    <property type="match status" value="1"/>
</dbReference>
<dbReference type="InterPro" id="IPR001261">
    <property type="entry name" value="ArgE/DapE_CS"/>
</dbReference>
<dbReference type="AlphaFoldDB" id="A0A1I7L736"/>
<evidence type="ECO:0000256" key="5">
    <source>
        <dbReference type="ARBA" id="ARBA00022801"/>
    </source>
</evidence>
<feature type="domain" description="Peptidase M20 dimerisation" evidence="9">
    <location>
        <begin position="255"/>
        <end position="286"/>
    </location>
</feature>
<dbReference type="CDD" id="cd03888">
    <property type="entry name" value="M20_PepV"/>
    <property type="match status" value="1"/>
</dbReference>
<protein>
    <submittedName>
        <fullName evidence="10">Succinyl-diaminopimelate desuccinylase</fullName>
    </submittedName>
</protein>
<sequence>MFADFVEQHRDEMVRTLQALLQIPSVEGDAEPGAPFGAACRDALQFVLDLAAEHGLVTHNADGYAGHVEYGDGDPYIAVLSHLDVVPPGNHWTYPPFGAEIHNGNVYARGAIDDKGPALATLWALIALKELQLRPRRKIRLIFGLDEESGWLCMKHYFSKHPQPLGGFTPDADFPMIHAEKGVATLRIDTRADTDSMNPRVIRFTGGDRVNMVPDHAMAVVDCHSETAAQEWEQKLGKEARAKQIDASISVKGDTVEITVHGTSAHGSTPDLGKNAIIRLAALLSSQPVANASMWRAIAAQDTAGRALGIDCADDVTGSLTSNLGRAELSGDTFSFWFNIRYPVDVTGDELVRRCQAYVSDKWGVHLVSNRDPLFVSPDSPVIRCLAQVYEQYTGNKAEPIAIGGATYARAITNGVAFGPLFPGQPDRAHQKDEHWSLQDYFLCTQIYAHAMFELANTL</sequence>
<dbReference type="InterPro" id="IPR036264">
    <property type="entry name" value="Bact_exopeptidase_dim_dom"/>
</dbReference>
<evidence type="ECO:0000313" key="10">
    <source>
        <dbReference type="EMBL" id="SFV05531.1"/>
    </source>
</evidence>
<dbReference type="Proteomes" id="UP000183508">
    <property type="component" value="Unassembled WGS sequence"/>
</dbReference>
<dbReference type="PROSITE" id="PS00758">
    <property type="entry name" value="ARGE_DAPE_CPG2_1"/>
    <property type="match status" value="1"/>
</dbReference>
<dbReference type="Gene3D" id="3.40.630.10">
    <property type="entry name" value="Zn peptidases"/>
    <property type="match status" value="1"/>
</dbReference>
<dbReference type="InterPro" id="IPR010964">
    <property type="entry name" value="M20A_pepV-rel"/>
</dbReference>
<keyword evidence="4" id="KW-0479">Metal-binding</keyword>
<name>A0A1I7L736_9BACL</name>
<organism evidence="10 11">
    <name type="scientific">Alicyclobacillus macrosporangiidus</name>
    <dbReference type="NCBI Taxonomy" id="392015"/>
    <lineage>
        <taxon>Bacteria</taxon>
        <taxon>Bacillati</taxon>
        <taxon>Bacillota</taxon>
        <taxon>Bacilli</taxon>
        <taxon>Bacillales</taxon>
        <taxon>Alicyclobacillaceae</taxon>
        <taxon>Alicyclobacillus</taxon>
    </lineage>
</organism>
<keyword evidence="11" id="KW-1185">Reference proteome</keyword>
<dbReference type="PANTHER" id="PTHR43808">
    <property type="entry name" value="ACETYLORNITHINE DEACETYLASE"/>
    <property type="match status" value="1"/>
</dbReference>
<evidence type="ECO:0000256" key="1">
    <source>
        <dbReference type="ARBA" id="ARBA00001947"/>
    </source>
</evidence>
<dbReference type="InterPro" id="IPR050072">
    <property type="entry name" value="Peptidase_M20A"/>
</dbReference>
<keyword evidence="7" id="KW-0224">Dipeptidase</keyword>
<proteinExistence type="inferred from homology"/>
<keyword evidence="8" id="KW-0482">Metalloprotease</keyword>
<dbReference type="InterPro" id="IPR002933">
    <property type="entry name" value="Peptidase_M20"/>
</dbReference>
<evidence type="ECO:0000256" key="4">
    <source>
        <dbReference type="ARBA" id="ARBA00022723"/>
    </source>
</evidence>
<dbReference type="SUPFAM" id="SSF53187">
    <property type="entry name" value="Zn-dependent exopeptidases"/>
    <property type="match status" value="1"/>
</dbReference>
<keyword evidence="6" id="KW-0862">Zinc</keyword>
<evidence type="ECO:0000256" key="2">
    <source>
        <dbReference type="ARBA" id="ARBA00006247"/>
    </source>
</evidence>
<reference evidence="11" key="1">
    <citation type="submission" date="2016-10" db="EMBL/GenBank/DDBJ databases">
        <authorList>
            <person name="Varghese N."/>
        </authorList>
    </citation>
    <scope>NUCLEOTIDE SEQUENCE [LARGE SCALE GENOMIC DNA]</scope>
    <source>
        <strain evidence="11">DSM 17980</strain>
    </source>
</reference>
<dbReference type="NCBIfam" id="NF005591">
    <property type="entry name" value="PRK07318.1"/>
    <property type="match status" value="1"/>
</dbReference>
<evidence type="ECO:0000256" key="7">
    <source>
        <dbReference type="ARBA" id="ARBA00022997"/>
    </source>
</evidence>
<dbReference type="GO" id="GO:0008270">
    <property type="term" value="F:zinc ion binding"/>
    <property type="evidence" value="ECO:0007669"/>
    <property type="project" value="InterPro"/>
</dbReference>
<dbReference type="GO" id="GO:0016805">
    <property type="term" value="F:dipeptidase activity"/>
    <property type="evidence" value="ECO:0007669"/>
    <property type="project" value="UniProtKB-KW"/>
</dbReference>
<dbReference type="STRING" id="392015.SAMN05421543_1274"/>
<dbReference type="EMBL" id="FPBV01000027">
    <property type="protein sequence ID" value="SFV05531.1"/>
    <property type="molecule type" value="Genomic_DNA"/>
</dbReference>
<keyword evidence="5" id="KW-0378">Hydrolase</keyword>